<dbReference type="GeneID" id="77468550"/>
<proteinExistence type="predicted"/>
<evidence type="ECO:0000313" key="3">
    <source>
        <dbReference type="Proteomes" id="UP000241238"/>
    </source>
</evidence>
<dbReference type="EMBL" id="CP028103">
    <property type="protein sequence ID" value="AVQ31743.1"/>
    <property type="molecule type" value="Genomic_DNA"/>
</dbReference>
<evidence type="ECO:0000313" key="2">
    <source>
        <dbReference type="EMBL" id="AVQ31743.1"/>
    </source>
</evidence>
<evidence type="ECO:0000259" key="1">
    <source>
        <dbReference type="Pfam" id="PF06114"/>
    </source>
</evidence>
<keyword evidence="3" id="KW-1185">Reference proteome</keyword>
<dbReference type="RefSeq" id="WP_005948089.1">
    <property type="nucleotide sequence ID" value="NZ_CP028103.1"/>
</dbReference>
<name>A0ABM6U5W7_FUSVA</name>
<gene>
    <name evidence="2" type="ORF">C4N18_11155</name>
</gene>
<organism evidence="2 3">
    <name type="scientific">Fusobacterium varium ATCC 27725</name>
    <dbReference type="NCBI Taxonomy" id="469618"/>
    <lineage>
        <taxon>Bacteria</taxon>
        <taxon>Fusobacteriati</taxon>
        <taxon>Fusobacteriota</taxon>
        <taxon>Fusobacteriia</taxon>
        <taxon>Fusobacteriales</taxon>
        <taxon>Fusobacteriaceae</taxon>
        <taxon>Fusobacterium</taxon>
    </lineage>
</organism>
<sequence>MKNIKKRVKNLIKKYGTSNPYKLCKYLNIEIFYMDLGNVKGIYKKTLTNKFIIINENLTKFSQTIVLVHELGHAILHDSREMQALKDYDLFPKYTTKIEIEANIFTSELMYDENIEDYEYDLDIDIKILEQLRELRNL</sequence>
<dbReference type="Pfam" id="PF06114">
    <property type="entry name" value="Peptidase_M78"/>
    <property type="match status" value="1"/>
</dbReference>
<accession>A0ABM6U5W7</accession>
<reference evidence="3" key="1">
    <citation type="journal article" date="2018" name="MSphere">
        <title>Fusobacterium Genomics Using MinION and Illumina Sequencing Enables Genome Completion and Correction.</title>
        <authorList>
            <person name="Todd S.M."/>
            <person name="Settlage R.E."/>
            <person name="Lahmers K.K."/>
            <person name="Slade D.J."/>
        </authorList>
    </citation>
    <scope>NUCLEOTIDE SEQUENCE [LARGE SCALE GENOMIC DNA]</scope>
    <source>
        <strain evidence="3">ATCC 27725</strain>
    </source>
</reference>
<dbReference type="Gene3D" id="1.10.10.2910">
    <property type="match status" value="1"/>
</dbReference>
<protein>
    <submittedName>
        <fullName evidence="2">ImmA/IrrE family metallo-endopeptidase</fullName>
    </submittedName>
</protein>
<dbReference type="Proteomes" id="UP000241238">
    <property type="component" value="Chromosome"/>
</dbReference>
<feature type="domain" description="IrrE N-terminal-like" evidence="1">
    <location>
        <begin position="24"/>
        <end position="113"/>
    </location>
</feature>
<dbReference type="InterPro" id="IPR010359">
    <property type="entry name" value="IrrE_HExxH"/>
</dbReference>